<name>A0A2T5M3K9_9EURO</name>
<sequence>LETIHIHTPSGQVTVSSKFDLTFSFQGQNESLKLSLEPNNDILLQSSQIKYLDSKGETRATEIIDKESHKVFKGSVCVRVLGHDWKKAGWARIYMIQDGKNPLFEGAFSVSSQQYHVKPASNVMGGLHSSTSRTQMCAYQNSRTDTSHTQDIRSPEDPTCAIDRNLWISGTRKSSQDTIGAFDARNSKISFALRKRQLSLDTGYLLDNIGNTAGCPTVRRVALVGIATDCSYTASFSSNEEIRRNIINMVNTASEVFENTFNVSLGLHNLTVSDAECPSSTSNFDPWNAPCSSGDLEWRLQRFSAWRGTLGDTTNAYWTLMTGCPTGSQVGVSLVGDLCNSRTSANVVALTTNEWQVFAHESAHTFGAVHDCDSNTCSSGSQCCPLSSSTCDGNARYLMNPSSASSQTEFSPCTVGNVCSLIGSGRVRTSCLVSNDNVPTITNGVCGNGIVEAGEECDCGADCSENPCCDGTTCRFREGAVCDDASGPCCSSCQFMSADTVCRASNGSCDIQETCTGDASTCPTDRYAPDGHTCGTDSDLFCASGQCTSRNIQCGEWFNINSTSVSSCATDACTLSCSRSRYGCIRTNQQVLDGTPCNGGICQSGQCQRHSENNTGRSGSSWIDRNRSLVIGLCAGIGGALVLALLAWITCGCCRRSHSRKKGPFSS</sequence>
<keyword evidence="5" id="KW-0472">Membrane</keyword>
<evidence type="ECO:0000256" key="4">
    <source>
        <dbReference type="PROSITE-ProRule" id="PRU00276"/>
    </source>
</evidence>
<feature type="binding site" evidence="4">
    <location>
        <position position="364"/>
    </location>
    <ligand>
        <name>Zn(2+)</name>
        <dbReference type="ChEBI" id="CHEBI:29105"/>
        <note>catalytic</note>
    </ligand>
</feature>
<dbReference type="PANTHER" id="PTHR11905:SF222">
    <property type="entry name" value="ADAM FAMILY OF METALLOPROTEASE ADM-A (AFU_ORTHOLOGUE AFUA_6G14420)"/>
    <property type="match status" value="1"/>
</dbReference>
<dbReference type="GO" id="GO:0006508">
    <property type="term" value="P:proteolysis"/>
    <property type="evidence" value="ECO:0007669"/>
    <property type="project" value="InterPro"/>
</dbReference>
<dbReference type="OrthoDB" id="5951731at2759"/>
<dbReference type="InterPro" id="IPR034028">
    <property type="entry name" value="ZnMc_ADAM_fungal"/>
</dbReference>
<feature type="transmembrane region" description="Helical" evidence="5">
    <location>
        <begin position="629"/>
        <end position="651"/>
    </location>
</feature>
<dbReference type="PROSITE" id="PS50214">
    <property type="entry name" value="DISINTEGRIN_2"/>
    <property type="match status" value="1"/>
</dbReference>
<reference evidence="8 9" key="1">
    <citation type="journal article" date="2018" name="Proc. Natl. Acad. Sci. U.S.A.">
        <title>Linking secondary metabolites to gene clusters through genome sequencing of six diverse Aspergillus species.</title>
        <authorList>
            <person name="Kaerboelling I."/>
            <person name="Vesth T.C."/>
            <person name="Frisvad J.C."/>
            <person name="Nybo J.L."/>
            <person name="Theobald S."/>
            <person name="Kuo A."/>
            <person name="Bowyer P."/>
            <person name="Matsuda Y."/>
            <person name="Mondo S."/>
            <person name="Lyhne E.K."/>
            <person name="Kogle M.E."/>
            <person name="Clum A."/>
            <person name="Lipzen A."/>
            <person name="Salamov A."/>
            <person name="Ngan C.Y."/>
            <person name="Daum C."/>
            <person name="Chiniquy J."/>
            <person name="Barry K."/>
            <person name="LaButti K."/>
            <person name="Haridas S."/>
            <person name="Simmons B.A."/>
            <person name="Magnuson J.K."/>
            <person name="Mortensen U.H."/>
            <person name="Larsen T.O."/>
            <person name="Grigoriev I.V."/>
            <person name="Baker S.E."/>
            <person name="Andersen M.R."/>
        </authorList>
    </citation>
    <scope>NUCLEOTIDE SEQUENCE [LARGE SCALE GENOMIC DNA]</scope>
    <source>
        <strain evidence="8 9">IBT 24754</strain>
    </source>
</reference>
<dbReference type="Gene3D" id="4.10.70.10">
    <property type="entry name" value="Disintegrin domain"/>
    <property type="match status" value="1"/>
</dbReference>
<evidence type="ECO:0000259" key="6">
    <source>
        <dbReference type="PROSITE" id="PS50214"/>
    </source>
</evidence>
<dbReference type="AlphaFoldDB" id="A0A2T5M3K9"/>
<evidence type="ECO:0000256" key="5">
    <source>
        <dbReference type="SAM" id="Phobius"/>
    </source>
</evidence>
<keyword evidence="5" id="KW-0812">Transmembrane</keyword>
<accession>A0A2T5M3K9</accession>
<protein>
    <recommendedName>
        <fullName evidence="3">Disintegrin and metalloproteinase domain-containing protein B</fullName>
    </recommendedName>
</protein>
<feature type="domain" description="Peptidase M12B" evidence="7">
    <location>
        <begin position="219"/>
        <end position="422"/>
    </location>
</feature>
<evidence type="ECO:0000259" key="7">
    <source>
        <dbReference type="PROSITE" id="PS50215"/>
    </source>
</evidence>
<comment type="function">
    <text evidence="2">Probable zinc protease.</text>
</comment>
<keyword evidence="1" id="KW-1015">Disulfide bond</keyword>
<dbReference type="GO" id="GO:0004222">
    <property type="term" value="F:metalloendopeptidase activity"/>
    <property type="evidence" value="ECO:0007669"/>
    <property type="project" value="InterPro"/>
</dbReference>
<dbReference type="InterPro" id="IPR001762">
    <property type="entry name" value="Disintegrin_dom"/>
</dbReference>
<dbReference type="EMBL" id="MSFN02000002">
    <property type="protein sequence ID" value="PTU23120.1"/>
    <property type="molecule type" value="Genomic_DNA"/>
</dbReference>
<feature type="binding site" evidence="4">
    <location>
        <position position="360"/>
    </location>
    <ligand>
        <name>Zn(2+)</name>
        <dbReference type="ChEBI" id="CHEBI:29105"/>
        <note>catalytic</note>
    </ligand>
</feature>
<feature type="binding site" evidence="4">
    <location>
        <position position="370"/>
    </location>
    <ligand>
        <name>Zn(2+)</name>
        <dbReference type="ChEBI" id="CHEBI:29105"/>
        <note>catalytic</note>
    </ligand>
</feature>
<feature type="active site" evidence="4">
    <location>
        <position position="361"/>
    </location>
</feature>
<dbReference type="Pfam" id="PF13583">
    <property type="entry name" value="Reprolysin_4"/>
    <property type="match status" value="1"/>
</dbReference>
<dbReference type="SUPFAM" id="SSF57552">
    <property type="entry name" value="Blood coagulation inhibitor (disintegrin)"/>
    <property type="match status" value="1"/>
</dbReference>
<evidence type="ECO:0000313" key="9">
    <source>
        <dbReference type="Proteomes" id="UP000244073"/>
    </source>
</evidence>
<dbReference type="PROSITE" id="PS50215">
    <property type="entry name" value="ADAM_MEPRO"/>
    <property type="match status" value="1"/>
</dbReference>
<feature type="non-terminal residue" evidence="8">
    <location>
        <position position="1"/>
    </location>
</feature>
<dbReference type="GeneID" id="63810432"/>
<dbReference type="Gene3D" id="3.40.390.10">
    <property type="entry name" value="Collagenase (Catalytic Domain)"/>
    <property type="match status" value="1"/>
</dbReference>
<evidence type="ECO:0000313" key="8">
    <source>
        <dbReference type="EMBL" id="PTU23120.1"/>
    </source>
</evidence>
<dbReference type="CDD" id="cd04271">
    <property type="entry name" value="ZnMc_ADAM_fungal"/>
    <property type="match status" value="1"/>
</dbReference>
<evidence type="ECO:0000256" key="2">
    <source>
        <dbReference type="ARBA" id="ARBA00056552"/>
    </source>
</evidence>
<comment type="caution">
    <text evidence="8">The sequence shown here is derived from an EMBL/GenBank/DDBJ whole genome shotgun (WGS) entry which is preliminary data.</text>
</comment>
<dbReference type="GO" id="GO:0046872">
    <property type="term" value="F:metal ion binding"/>
    <property type="evidence" value="ECO:0007669"/>
    <property type="project" value="UniProtKB-KW"/>
</dbReference>
<dbReference type="InterPro" id="IPR036436">
    <property type="entry name" value="Disintegrin_dom_sf"/>
</dbReference>
<dbReference type="VEuPathDB" id="FungiDB:P175DRAFT_0432596"/>
<keyword evidence="4" id="KW-0479">Metal-binding</keyword>
<comment type="caution">
    <text evidence="4">Lacks conserved residue(s) required for the propagation of feature annotation.</text>
</comment>
<dbReference type="RefSeq" id="XP_040754512.1">
    <property type="nucleotide sequence ID" value="XM_040893550.1"/>
</dbReference>
<dbReference type="Pfam" id="PF00200">
    <property type="entry name" value="Disintegrin"/>
    <property type="match status" value="1"/>
</dbReference>
<dbReference type="InterPro" id="IPR001590">
    <property type="entry name" value="Peptidase_M12B"/>
</dbReference>
<dbReference type="PANTHER" id="PTHR11905">
    <property type="entry name" value="ADAM A DISINTEGRIN AND METALLOPROTEASE DOMAIN"/>
    <property type="match status" value="1"/>
</dbReference>
<proteinExistence type="predicted"/>
<dbReference type="Proteomes" id="UP000244073">
    <property type="component" value="Unassembled WGS sequence"/>
</dbReference>
<keyword evidence="4" id="KW-0862">Zinc</keyword>
<dbReference type="SMART" id="SM00050">
    <property type="entry name" value="DISIN"/>
    <property type="match status" value="1"/>
</dbReference>
<evidence type="ECO:0000256" key="3">
    <source>
        <dbReference type="ARBA" id="ARBA00074021"/>
    </source>
</evidence>
<feature type="domain" description="Disintegrin" evidence="6">
    <location>
        <begin position="443"/>
        <end position="530"/>
    </location>
</feature>
<evidence type="ECO:0000256" key="1">
    <source>
        <dbReference type="ARBA" id="ARBA00023157"/>
    </source>
</evidence>
<dbReference type="FunFam" id="4.10.70.10:FF:000003">
    <property type="entry name" value="Disintegrin and metalloproteinase domain-containing protein 17"/>
    <property type="match status" value="1"/>
</dbReference>
<gene>
    <name evidence="8" type="ORF">P175DRAFT_0432596</name>
</gene>
<dbReference type="SUPFAM" id="SSF55486">
    <property type="entry name" value="Metalloproteases ('zincins'), catalytic domain"/>
    <property type="match status" value="1"/>
</dbReference>
<keyword evidence="5" id="KW-1133">Transmembrane helix</keyword>
<dbReference type="InterPro" id="IPR024079">
    <property type="entry name" value="MetalloPept_cat_dom_sf"/>
</dbReference>
<organism evidence="8 9">
    <name type="scientific">Aspergillus ochraceoroseus IBT 24754</name>
    <dbReference type="NCBI Taxonomy" id="1392256"/>
    <lineage>
        <taxon>Eukaryota</taxon>
        <taxon>Fungi</taxon>
        <taxon>Dikarya</taxon>
        <taxon>Ascomycota</taxon>
        <taxon>Pezizomycotina</taxon>
        <taxon>Eurotiomycetes</taxon>
        <taxon>Eurotiomycetidae</taxon>
        <taxon>Eurotiales</taxon>
        <taxon>Aspergillaceae</taxon>
        <taxon>Aspergillus</taxon>
        <taxon>Aspergillus subgen. Nidulantes</taxon>
    </lineage>
</organism>